<dbReference type="PANTHER" id="PTHR43364:SF1">
    <property type="entry name" value="OXIDOREDUCTASE YDHF"/>
    <property type="match status" value="1"/>
</dbReference>
<dbReference type="CDD" id="cd19092">
    <property type="entry name" value="AKR_BsYcsN_EcYdhF-like"/>
    <property type="match status" value="1"/>
</dbReference>
<accession>A0A425Y2P6</accession>
<keyword evidence="2" id="KW-0560">Oxidoreductase</keyword>
<keyword evidence="1" id="KW-0521">NADP</keyword>
<evidence type="ECO:0000256" key="2">
    <source>
        <dbReference type="ARBA" id="ARBA00023002"/>
    </source>
</evidence>
<dbReference type="AlphaFoldDB" id="A0A425Y2P6"/>
<dbReference type="InterPro" id="IPR023210">
    <property type="entry name" value="NADP_OxRdtase_dom"/>
</dbReference>
<evidence type="ECO:0000259" key="4">
    <source>
        <dbReference type="Pfam" id="PF00248"/>
    </source>
</evidence>
<keyword evidence="6" id="KW-1185">Reference proteome</keyword>
<organism evidence="5 6">
    <name type="scientific">Ancylomarina euxinus</name>
    <dbReference type="NCBI Taxonomy" id="2283627"/>
    <lineage>
        <taxon>Bacteria</taxon>
        <taxon>Pseudomonadati</taxon>
        <taxon>Bacteroidota</taxon>
        <taxon>Bacteroidia</taxon>
        <taxon>Marinilabiliales</taxon>
        <taxon>Marinifilaceae</taxon>
        <taxon>Ancylomarina</taxon>
    </lineage>
</organism>
<dbReference type="GO" id="GO:0005829">
    <property type="term" value="C:cytosol"/>
    <property type="evidence" value="ECO:0007669"/>
    <property type="project" value="TreeGrafter"/>
</dbReference>
<dbReference type="OrthoDB" id="9773828at2"/>
<evidence type="ECO:0000313" key="6">
    <source>
        <dbReference type="Proteomes" id="UP000285794"/>
    </source>
</evidence>
<evidence type="ECO:0000313" key="5">
    <source>
        <dbReference type="EMBL" id="RRG22141.1"/>
    </source>
</evidence>
<gene>
    <name evidence="5" type="ORF">DWB61_08010</name>
</gene>
<name>A0A425Y2P6_9BACT</name>
<dbReference type="EMBL" id="QQWG01000006">
    <property type="protein sequence ID" value="RRG22141.1"/>
    <property type="molecule type" value="Genomic_DNA"/>
</dbReference>
<evidence type="ECO:0000256" key="1">
    <source>
        <dbReference type="ARBA" id="ARBA00022857"/>
    </source>
</evidence>
<reference evidence="5 6" key="1">
    <citation type="submission" date="2018-07" db="EMBL/GenBank/DDBJ databases">
        <title>Draft genome sequence of Ancylomarina sp. M1P.</title>
        <authorList>
            <person name="Yadav S."/>
            <person name="Villanueva L."/>
            <person name="Damste J.S.S."/>
        </authorList>
    </citation>
    <scope>NUCLEOTIDE SEQUENCE [LARGE SCALE GENOMIC DNA]</scope>
    <source>
        <strain evidence="5 6">M1P</strain>
    </source>
</reference>
<proteinExistence type="inferred from homology"/>
<feature type="domain" description="NADP-dependent oxidoreductase" evidence="4">
    <location>
        <begin position="14"/>
        <end position="292"/>
    </location>
</feature>
<dbReference type="Pfam" id="PF00248">
    <property type="entry name" value="Aldo_ket_red"/>
    <property type="match status" value="1"/>
</dbReference>
<dbReference type="InterPro" id="IPR050523">
    <property type="entry name" value="AKR_Detox_Biosynth"/>
</dbReference>
<protein>
    <submittedName>
        <fullName evidence="5">Oxidoreductase</fullName>
    </submittedName>
</protein>
<comment type="similarity">
    <text evidence="3">Belongs to the aldo/keto reductase family. Aldo/keto reductase 2 subfamily.</text>
</comment>
<comment type="caution">
    <text evidence="5">The sequence shown here is derived from an EMBL/GenBank/DDBJ whole genome shotgun (WGS) entry which is preliminary data.</text>
</comment>
<dbReference type="FunFam" id="3.20.20.100:FF:000008">
    <property type="entry name" value="Aldo/keto reductase family oxidoreductase"/>
    <property type="match status" value="1"/>
</dbReference>
<dbReference type="SUPFAM" id="SSF51430">
    <property type="entry name" value="NAD(P)-linked oxidoreductase"/>
    <property type="match status" value="1"/>
</dbReference>
<dbReference type="PANTHER" id="PTHR43364">
    <property type="entry name" value="NADH-SPECIFIC METHYLGLYOXAL REDUCTASE-RELATED"/>
    <property type="match status" value="1"/>
</dbReference>
<dbReference type="GO" id="GO:0016491">
    <property type="term" value="F:oxidoreductase activity"/>
    <property type="evidence" value="ECO:0007669"/>
    <property type="project" value="UniProtKB-KW"/>
</dbReference>
<dbReference type="InterPro" id="IPR036812">
    <property type="entry name" value="NAD(P)_OxRdtase_dom_sf"/>
</dbReference>
<sequence>MMQIQLSPDLKLSRIVQGHWRLADWKLSNQQLLKLTEQAIELGVTSFDHADIYGNYSCESLFGESLSLKPSLRNEIQIISKCGIKLKSDKFPERKLKTYDYSYEHIVDSVENSLKNLKTNYLDLLLLHRPSPFFNAEEVARAFSDLKRRGQVLNFGVSNFNSQQFEMLNSYTVERLVTNQVEVSPYCLDHFENGNLDFFLKERVKPMAWSPLAGGRLLNPQTEKGQKIFKVLVEIADELELQHIDQVIYAWLLKHPVGMLPIIGTSKIERVKTAVDALVIEMSHEQWFRIYEATGVNMP</sequence>
<dbReference type="Proteomes" id="UP000285794">
    <property type="component" value="Unassembled WGS sequence"/>
</dbReference>
<evidence type="ECO:0000256" key="3">
    <source>
        <dbReference type="ARBA" id="ARBA00038157"/>
    </source>
</evidence>
<dbReference type="Gene3D" id="3.20.20.100">
    <property type="entry name" value="NADP-dependent oxidoreductase domain"/>
    <property type="match status" value="1"/>
</dbReference>